<reference evidence="2" key="1">
    <citation type="submission" date="2020-03" db="EMBL/GenBank/DDBJ databases">
        <title>The deep terrestrial virosphere.</title>
        <authorList>
            <person name="Holmfeldt K."/>
            <person name="Nilsson E."/>
            <person name="Simone D."/>
            <person name="Lopez-Fernandez M."/>
            <person name="Wu X."/>
            <person name="de Brujin I."/>
            <person name="Lundin D."/>
            <person name="Andersson A."/>
            <person name="Bertilsson S."/>
            <person name="Dopson M."/>
        </authorList>
    </citation>
    <scope>NUCLEOTIDE SEQUENCE</scope>
    <source>
        <strain evidence="3">MM415A00401</strain>
        <strain evidence="2">MM415B00765</strain>
    </source>
</reference>
<accession>A0A6M3IY60</accession>
<dbReference type="EMBL" id="MT142489">
    <property type="protein sequence ID" value="QJA82506.1"/>
    <property type="molecule type" value="Genomic_DNA"/>
</dbReference>
<protein>
    <submittedName>
        <fullName evidence="2">Uncharacterized protein</fullName>
    </submittedName>
</protein>
<name>A0A6M3IY60_9ZZZZ</name>
<keyword evidence="1" id="KW-0472">Membrane</keyword>
<gene>
    <name evidence="3" type="ORF">MM415A00401_0018</name>
    <name evidence="2" type="ORF">MM415B00765_0013</name>
</gene>
<evidence type="ECO:0000313" key="3">
    <source>
        <dbReference type="EMBL" id="QJA82506.1"/>
    </source>
</evidence>
<evidence type="ECO:0000313" key="2">
    <source>
        <dbReference type="EMBL" id="QJA62513.1"/>
    </source>
</evidence>
<dbReference type="EMBL" id="MT141473">
    <property type="protein sequence ID" value="QJA62513.1"/>
    <property type="molecule type" value="Genomic_DNA"/>
</dbReference>
<evidence type="ECO:0000256" key="1">
    <source>
        <dbReference type="SAM" id="Phobius"/>
    </source>
</evidence>
<keyword evidence="1" id="KW-0812">Transmembrane</keyword>
<sequence length="73" mass="8619">MVMTKTTETRSEWTEAPAAPGNYTMNTLSEWEERDARAREYLGLTDRRLPRWDYVALLVAWAGWSILVWIWAQ</sequence>
<keyword evidence="1" id="KW-1133">Transmembrane helix</keyword>
<organism evidence="2">
    <name type="scientific">viral metagenome</name>
    <dbReference type="NCBI Taxonomy" id="1070528"/>
    <lineage>
        <taxon>unclassified sequences</taxon>
        <taxon>metagenomes</taxon>
        <taxon>organismal metagenomes</taxon>
    </lineage>
</organism>
<feature type="transmembrane region" description="Helical" evidence="1">
    <location>
        <begin position="54"/>
        <end position="72"/>
    </location>
</feature>
<proteinExistence type="predicted"/>
<dbReference type="AlphaFoldDB" id="A0A6M3IY60"/>